<dbReference type="Proteomes" id="UP000006228">
    <property type="component" value="Unassembled WGS sequence"/>
</dbReference>
<organism evidence="2 3">
    <name type="scientific">Vibrio sinaloensis DSM 21326</name>
    <dbReference type="NCBI Taxonomy" id="945550"/>
    <lineage>
        <taxon>Bacteria</taxon>
        <taxon>Pseudomonadati</taxon>
        <taxon>Pseudomonadota</taxon>
        <taxon>Gammaproteobacteria</taxon>
        <taxon>Vibrionales</taxon>
        <taxon>Vibrionaceae</taxon>
        <taxon>Vibrio</taxon>
        <taxon>Vibrio oreintalis group</taxon>
    </lineage>
</organism>
<keyword evidence="2" id="KW-0540">Nuclease</keyword>
<sequence length="327" mass="37464">MKMIICNVAWMKHYDGINDSDYPINGGKYIDKNGYGHEVLNFQKNGKYCYGYVQANNLTINISRIEPNAGDYIDDVLVVWRSRSNRGSVVIGWYENARVYRTTQEPNDRRSFHFNGEDHFPEYLIKAKSKDCTLLAPQQRLFPVPVTHKGFGSQTFVSFLEAETSEVKKFKRQLMKYISRVKEGQFSLPNKGKRGKIDHETKLKIEKTAVDLTIDYYVQLGYIVDSVEKDNVGYDLKATSGNKTLYIEVKGTSAKDHTSANVCLTPNEYKTSKTASRKYRICIVVNCLSEPELFEFTWDPEKSLWFSEHSLTSLKVTESISANLSIC</sequence>
<dbReference type="eggNOG" id="COG3183">
    <property type="taxonomic scope" value="Bacteria"/>
</dbReference>
<accession>E8M4F6</accession>
<feature type="domain" description="Protein NO VEIN C-terminal" evidence="1">
    <location>
        <begin position="205"/>
        <end position="294"/>
    </location>
</feature>
<name>E8M4F6_PHOS4</name>
<dbReference type="OrthoDB" id="9802640at2"/>
<evidence type="ECO:0000313" key="2">
    <source>
        <dbReference type="EMBL" id="EGA71100.1"/>
    </source>
</evidence>
<protein>
    <submittedName>
        <fullName evidence="2">HNH endonuclease</fullName>
    </submittedName>
</protein>
<evidence type="ECO:0000259" key="1">
    <source>
        <dbReference type="Pfam" id="PF13020"/>
    </source>
</evidence>
<dbReference type="Pfam" id="PF13020">
    <property type="entry name" value="NOV_C"/>
    <property type="match status" value="1"/>
</dbReference>
<dbReference type="GeneID" id="95571698"/>
<keyword evidence="2" id="KW-0378">Hydrolase</keyword>
<gene>
    <name evidence="2" type="ORF">VISI1226_04654</name>
</gene>
<reference evidence="2 3" key="1">
    <citation type="journal article" date="2012" name="Int. J. Syst. Evol. Microbiol.">
        <title>Vibrio caribbeanicus sp. nov., isolated from the marine sponge Scleritoderma cyanea.</title>
        <authorList>
            <person name="Hoffmann M."/>
            <person name="Monday S.R."/>
            <person name="Allard M.W."/>
            <person name="Strain E.A."/>
            <person name="Whittaker P."/>
            <person name="Naum M."/>
            <person name="McCarthy P.J."/>
            <person name="Lopez J.V."/>
            <person name="Fischer M."/>
            <person name="Brown E.W."/>
        </authorList>
    </citation>
    <scope>NUCLEOTIDE SEQUENCE [LARGE SCALE GENOMIC DNA]</scope>
    <source>
        <strain evidence="3">DSMZ 21326</strain>
    </source>
</reference>
<keyword evidence="2" id="KW-0255">Endonuclease</keyword>
<dbReference type="RefSeq" id="WP_008075155.1">
    <property type="nucleotide sequence ID" value="NZ_AEVT01000033.1"/>
</dbReference>
<dbReference type="AlphaFoldDB" id="E8M4F6"/>
<dbReference type="EMBL" id="AEVT01000033">
    <property type="protein sequence ID" value="EGA71100.1"/>
    <property type="molecule type" value="Genomic_DNA"/>
</dbReference>
<proteinExistence type="predicted"/>
<comment type="caution">
    <text evidence="2">The sequence shown here is derived from an EMBL/GenBank/DDBJ whole genome shotgun (WGS) entry which is preliminary data.</text>
</comment>
<dbReference type="GO" id="GO:0004519">
    <property type="term" value="F:endonuclease activity"/>
    <property type="evidence" value="ECO:0007669"/>
    <property type="project" value="UniProtKB-KW"/>
</dbReference>
<evidence type="ECO:0000313" key="3">
    <source>
        <dbReference type="Proteomes" id="UP000006228"/>
    </source>
</evidence>
<dbReference type="InterPro" id="IPR024975">
    <property type="entry name" value="NOV_C"/>
</dbReference>